<evidence type="ECO:0000256" key="7">
    <source>
        <dbReference type="ARBA" id="ARBA00022729"/>
    </source>
</evidence>
<evidence type="ECO:0000256" key="13">
    <source>
        <dbReference type="ARBA" id="ARBA00023237"/>
    </source>
</evidence>
<evidence type="ECO:0000256" key="10">
    <source>
        <dbReference type="ARBA" id="ARBA00023077"/>
    </source>
</evidence>
<evidence type="ECO:0000256" key="1">
    <source>
        <dbReference type="ARBA" id="ARBA00004571"/>
    </source>
</evidence>
<dbReference type="Gene3D" id="2.40.170.20">
    <property type="entry name" value="TonB-dependent receptor, beta-barrel domain"/>
    <property type="match status" value="1"/>
</dbReference>
<dbReference type="SUPFAM" id="SSF56935">
    <property type="entry name" value="Porins"/>
    <property type="match status" value="1"/>
</dbReference>
<evidence type="ECO:0000256" key="5">
    <source>
        <dbReference type="ARBA" id="ARBA00022496"/>
    </source>
</evidence>
<dbReference type="GO" id="GO:0009279">
    <property type="term" value="C:cell outer membrane"/>
    <property type="evidence" value="ECO:0007669"/>
    <property type="project" value="UniProtKB-SubCell"/>
</dbReference>
<keyword evidence="8" id="KW-0408">Iron</keyword>
<dbReference type="EMBL" id="RCWN01000001">
    <property type="protein sequence ID" value="RLQ89178.1"/>
    <property type="molecule type" value="Genomic_DNA"/>
</dbReference>
<dbReference type="PANTHER" id="PTHR32552:SF68">
    <property type="entry name" value="FERRICHROME OUTER MEMBRANE TRANSPORTER_PHAGE RECEPTOR"/>
    <property type="match status" value="1"/>
</dbReference>
<dbReference type="CDD" id="cd01347">
    <property type="entry name" value="ligand_gated_channel"/>
    <property type="match status" value="1"/>
</dbReference>
<evidence type="ECO:0000256" key="11">
    <source>
        <dbReference type="ARBA" id="ARBA00023136"/>
    </source>
</evidence>
<evidence type="ECO:0000256" key="12">
    <source>
        <dbReference type="ARBA" id="ARBA00023170"/>
    </source>
</evidence>
<protein>
    <submittedName>
        <fullName evidence="19">TonB-dependent siderophore receptor</fullName>
    </submittedName>
</protein>
<comment type="similarity">
    <text evidence="2 14 15">Belongs to the TonB-dependent receptor family.</text>
</comment>
<dbReference type="NCBIfam" id="TIGR01783">
    <property type="entry name" value="TonB-siderophor"/>
    <property type="match status" value="1"/>
</dbReference>
<dbReference type="InterPro" id="IPR000531">
    <property type="entry name" value="Beta-barrel_TonB"/>
</dbReference>
<keyword evidence="7" id="KW-0732">Signal</keyword>
<keyword evidence="5" id="KW-0410">Iron transport</keyword>
<evidence type="ECO:0000256" key="16">
    <source>
        <dbReference type="SAM" id="MobiDB-lite"/>
    </source>
</evidence>
<dbReference type="InterPro" id="IPR037066">
    <property type="entry name" value="Plug_dom_sf"/>
</dbReference>
<dbReference type="PROSITE" id="PS52016">
    <property type="entry name" value="TONB_DEPENDENT_REC_3"/>
    <property type="match status" value="1"/>
</dbReference>
<feature type="region of interest" description="Disordered" evidence="16">
    <location>
        <begin position="53"/>
        <end position="74"/>
    </location>
</feature>
<dbReference type="AlphaFoldDB" id="A0A3L7JEG6"/>
<dbReference type="Proteomes" id="UP000281094">
    <property type="component" value="Unassembled WGS sequence"/>
</dbReference>
<sequence length="717" mass="79200">MKIERTGLTAEDAMIHYRKAMLLGCTALAVFMPFHVWAQEQPAGRVTTLETITVETPDEDASAGSNRDTPLDDDANSIVATQTTGGGKLPTDILETPASISVVTAKELQRRDADSVEEALNYTAGVNTDFYSGDDRFDYFRIRGFDAYHYRDGLTLGDPFGGPREEIYAYERIEVLKGANSTIFGVSDPGGSVNYVTKLPKSDRFGEVYVSGGSFDHKEIGIDFGDNITSDDTLSFRLIGKLKDSDKEYDYSQDDEIFLMGGLTWRPTDYTSLSVVFDHLDTDETTASGFPIGTDFDRDRFFGEPDFNYRGVERDTLSVMFDHDFGNGLSVSSNARYSNLDSDYGYVYVAAPPAPGSTVVARDYIANESPEESFIIDAHARYDATFDFIESSTIVGAEFGTLDSETVGYYTSASPIDYTDVQYSGAPASLPAYSDTARDQETRAVYLQQNVTFVDRLTASLGLRHDWIDIDQTNRLTGEDTDAEFDELTTRFGLSYKLTDEFAVYGSYAESVVPASLTVEPERGEQYEVGVKYQPAAFPALLTASFFDLTKYNITRNNPVTLLPETTGEVRVRGLELEAKAELPHNFDLTAAYSYLDTEIIENGTLGNEGNNLSLIPDHLASLWLNYELEGQGRRGDLNVGVGARYLGSAFFDDANTSEAQAAVILDAALSYEVVDDTTLQVNVRNILDEKHVTYGGFGANFYNPGREITATLRRTW</sequence>
<evidence type="ECO:0000256" key="6">
    <source>
        <dbReference type="ARBA" id="ARBA00022692"/>
    </source>
</evidence>
<evidence type="ECO:0000256" key="4">
    <source>
        <dbReference type="ARBA" id="ARBA00022452"/>
    </source>
</evidence>
<keyword evidence="11 14" id="KW-0472">Membrane</keyword>
<dbReference type="PANTHER" id="PTHR32552">
    <property type="entry name" value="FERRICHROME IRON RECEPTOR-RELATED"/>
    <property type="match status" value="1"/>
</dbReference>
<keyword evidence="13 14" id="KW-0998">Cell outer membrane</keyword>
<accession>A0A3L7JEG6</accession>
<feature type="domain" description="TonB-dependent receptor plug" evidence="18">
    <location>
        <begin position="93"/>
        <end position="191"/>
    </location>
</feature>
<evidence type="ECO:0000256" key="8">
    <source>
        <dbReference type="ARBA" id="ARBA00023004"/>
    </source>
</evidence>
<gene>
    <name evidence="19" type="ORF">D8780_13945</name>
</gene>
<evidence type="ECO:0000256" key="3">
    <source>
        <dbReference type="ARBA" id="ARBA00022448"/>
    </source>
</evidence>
<dbReference type="InterPro" id="IPR010105">
    <property type="entry name" value="TonB_sidphr_rcpt"/>
</dbReference>
<comment type="subcellular location">
    <subcellularLocation>
        <location evidence="1 14">Cell outer membrane</location>
        <topology evidence="1 14">Multi-pass membrane protein</topology>
    </subcellularLocation>
</comment>
<feature type="domain" description="TonB-dependent receptor-like beta-barrel" evidence="17">
    <location>
        <begin position="265"/>
        <end position="687"/>
    </location>
</feature>
<dbReference type="InterPro" id="IPR036942">
    <property type="entry name" value="Beta-barrel_TonB_sf"/>
</dbReference>
<dbReference type="RefSeq" id="WP_121646145.1">
    <property type="nucleotide sequence ID" value="NZ_RCWN01000001.1"/>
</dbReference>
<evidence type="ECO:0000256" key="14">
    <source>
        <dbReference type="PROSITE-ProRule" id="PRU01360"/>
    </source>
</evidence>
<keyword evidence="20" id="KW-1185">Reference proteome</keyword>
<dbReference type="InterPro" id="IPR039426">
    <property type="entry name" value="TonB-dep_rcpt-like"/>
</dbReference>
<reference evidence="19 20" key="1">
    <citation type="submission" date="2018-10" db="EMBL/GenBank/DDBJ databases">
        <title>Notoacmeibacter sp. M2BS9Y-3-1, whole genome shotgun sequence.</title>
        <authorList>
            <person name="Tuo L."/>
        </authorList>
    </citation>
    <scope>NUCLEOTIDE SEQUENCE [LARGE SCALE GENOMIC DNA]</scope>
    <source>
        <strain evidence="19 20">M2BS9Y-3-1</strain>
    </source>
</reference>
<evidence type="ECO:0000259" key="17">
    <source>
        <dbReference type="Pfam" id="PF00593"/>
    </source>
</evidence>
<evidence type="ECO:0000313" key="19">
    <source>
        <dbReference type="EMBL" id="RLQ89178.1"/>
    </source>
</evidence>
<name>A0A3L7JEG6_9HYPH</name>
<dbReference type="GO" id="GO:0015891">
    <property type="term" value="P:siderophore transport"/>
    <property type="evidence" value="ECO:0007669"/>
    <property type="project" value="InterPro"/>
</dbReference>
<organism evidence="19 20">
    <name type="scientific">Notoacmeibacter ruber</name>
    <dbReference type="NCBI Taxonomy" id="2670375"/>
    <lineage>
        <taxon>Bacteria</taxon>
        <taxon>Pseudomonadati</taxon>
        <taxon>Pseudomonadota</taxon>
        <taxon>Alphaproteobacteria</taxon>
        <taxon>Hyphomicrobiales</taxon>
        <taxon>Notoacmeibacteraceae</taxon>
        <taxon>Notoacmeibacter</taxon>
    </lineage>
</organism>
<proteinExistence type="inferred from homology"/>
<dbReference type="GO" id="GO:0015344">
    <property type="term" value="F:siderophore uptake transmembrane transporter activity"/>
    <property type="evidence" value="ECO:0007669"/>
    <property type="project" value="TreeGrafter"/>
</dbReference>
<dbReference type="Pfam" id="PF07715">
    <property type="entry name" value="Plug"/>
    <property type="match status" value="1"/>
</dbReference>
<dbReference type="InterPro" id="IPR012910">
    <property type="entry name" value="Plug_dom"/>
</dbReference>
<comment type="caution">
    <text evidence="19">The sequence shown here is derived from an EMBL/GenBank/DDBJ whole genome shotgun (WGS) entry which is preliminary data.</text>
</comment>
<dbReference type="Gene3D" id="2.170.130.10">
    <property type="entry name" value="TonB-dependent receptor, plug domain"/>
    <property type="match status" value="1"/>
</dbReference>
<keyword evidence="10 15" id="KW-0798">TonB box</keyword>
<evidence type="ECO:0000256" key="15">
    <source>
        <dbReference type="RuleBase" id="RU003357"/>
    </source>
</evidence>
<keyword evidence="12 19" id="KW-0675">Receptor</keyword>
<evidence type="ECO:0000256" key="2">
    <source>
        <dbReference type="ARBA" id="ARBA00009810"/>
    </source>
</evidence>
<keyword evidence="4 14" id="KW-1134">Transmembrane beta strand</keyword>
<keyword evidence="3 14" id="KW-0813">Transport</keyword>
<keyword evidence="6 14" id="KW-0812">Transmembrane</keyword>
<keyword evidence="9" id="KW-0406">Ion transport</keyword>
<dbReference type="Pfam" id="PF00593">
    <property type="entry name" value="TonB_dep_Rec_b-barrel"/>
    <property type="match status" value="1"/>
</dbReference>
<dbReference type="GO" id="GO:0038023">
    <property type="term" value="F:signaling receptor activity"/>
    <property type="evidence" value="ECO:0007669"/>
    <property type="project" value="InterPro"/>
</dbReference>
<evidence type="ECO:0000256" key="9">
    <source>
        <dbReference type="ARBA" id="ARBA00023065"/>
    </source>
</evidence>
<evidence type="ECO:0000259" key="18">
    <source>
        <dbReference type="Pfam" id="PF07715"/>
    </source>
</evidence>
<evidence type="ECO:0000313" key="20">
    <source>
        <dbReference type="Proteomes" id="UP000281094"/>
    </source>
</evidence>